<dbReference type="EMBL" id="HE613254">
    <property type="protein sequence ID" value="CCE67033.1"/>
    <property type="molecule type" value="Genomic_DNA"/>
</dbReference>
<accession>G8C3Y5</accession>
<reference evidence="2" key="2">
    <citation type="submission" date="2011-11" db="EMBL/GenBank/DDBJ databases">
        <authorList>
            <person name="Barker E."/>
        </authorList>
    </citation>
    <scope>NUCLEOTIDE SEQUENCE</scope>
    <source>
        <strain evidence="2">Birmingham 1</strain>
    </source>
</reference>
<keyword evidence="1" id="KW-0812">Transmembrane</keyword>
<organism evidence="2">
    <name type="scientific">Candidatus Mycoplasma haematominutum 'Birmingham 1'</name>
    <dbReference type="NCBI Taxonomy" id="1116213"/>
    <lineage>
        <taxon>Bacteria</taxon>
        <taxon>Bacillati</taxon>
        <taxon>Mycoplasmatota</taxon>
        <taxon>Mollicutes</taxon>
        <taxon>Mycoplasmataceae</taxon>
        <taxon>Mycoplasma</taxon>
    </lineage>
</organism>
<keyword evidence="1" id="KW-1133">Transmembrane helix</keyword>
<dbReference type="AlphaFoldDB" id="G8C3Y5"/>
<feature type="transmembrane region" description="Helical" evidence="1">
    <location>
        <begin position="12"/>
        <end position="33"/>
    </location>
</feature>
<evidence type="ECO:0000313" key="2">
    <source>
        <dbReference type="EMBL" id="CCE67033.1"/>
    </source>
</evidence>
<keyword evidence="1" id="KW-0472">Membrane</keyword>
<dbReference type="OrthoDB" id="399984at2"/>
<dbReference type="PATRIC" id="fig|1116213.3.peg.557"/>
<proteinExistence type="predicted"/>
<sequence length="71" mass="8055">MIKLFLDSAIFIKVFGASFTALAAMTTGAFYYVGSKTSRQYEEAMSELDKKKEIVLAKQRQVEKLRMITIP</sequence>
<evidence type="ECO:0000256" key="1">
    <source>
        <dbReference type="SAM" id="Phobius"/>
    </source>
</evidence>
<name>G8C3Y5_9MOLU</name>
<dbReference type="HOGENOM" id="CLU_2735731_0_0_14"/>
<protein>
    <submittedName>
        <fullName evidence="2">Uncharacterized protein</fullName>
    </submittedName>
</protein>
<dbReference type="RefSeq" id="WP_015511898.1">
    <property type="nucleotide sequence ID" value="NC_021007.1"/>
</dbReference>
<dbReference type="KEGG" id="mhb:MHM_05150"/>
<reference evidence="2" key="1">
    <citation type="submission" date="2011-11" db="EMBL/GenBank/DDBJ databases">
        <title>Complete genome sequence of Candidatus Mycoplasma haemominutum.</title>
        <authorList>
            <person name="Barker E.N."/>
            <person name="Darby A.C."/>
            <person name="Helps C.R."/>
            <person name="Peters I.R."/>
            <person name="Hughes M.A."/>
            <person name="Radford A.D."/>
            <person name="Novacco M."/>
            <person name="Boretti F."/>
            <person name="Hofmann-Lehmann R."/>
            <person name="Tasker S."/>
        </authorList>
    </citation>
    <scope>NUCLEOTIDE SEQUENCE</scope>
    <source>
        <strain evidence="2">Birmingham 1</strain>
    </source>
</reference>
<gene>
    <name evidence="2" type="ORF">MHM_05150</name>
</gene>